<dbReference type="InterPro" id="IPR011559">
    <property type="entry name" value="Initiation_fac_2B_a/b/d"/>
</dbReference>
<keyword evidence="1 2" id="KW-0413">Isomerase</keyword>
<dbReference type="InterPro" id="IPR042529">
    <property type="entry name" value="IF_2B-like_C"/>
</dbReference>
<dbReference type="InterPro" id="IPR037171">
    <property type="entry name" value="NagB/RpiA_transferase-like"/>
</dbReference>
<dbReference type="Gene3D" id="1.20.120.420">
    <property type="entry name" value="translation initiation factor eif-2b, domain 1"/>
    <property type="match status" value="1"/>
</dbReference>
<dbReference type="PANTHER" id="PTHR43475">
    <property type="entry name" value="METHYLTHIORIBOSE-1-PHOSPHATE ISOMERASE"/>
    <property type="match status" value="1"/>
</dbReference>
<comment type="subcellular location">
    <subcellularLocation>
        <location evidence="2">Cytoplasm</location>
    </subcellularLocation>
    <subcellularLocation>
        <location evidence="2">Nucleus</location>
    </subcellularLocation>
</comment>
<comment type="similarity">
    <text evidence="2">Belongs to the eIF-2B alpha/beta/delta subunits family. MtnA subfamily.</text>
</comment>
<dbReference type="InterPro" id="IPR000649">
    <property type="entry name" value="IF-2B-related"/>
</dbReference>
<organism evidence="3">
    <name type="scientific">Mucochytrium quahogii</name>
    <dbReference type="NCBI Taxonomy" id="96639"/>
    <lineage>
        <taxon>Eukaryota</taxon>
        <taxon>Sar</taxon>
        <taxon>Stramenopiles</taxon>
        <taxon>Bigyra</taxon>
        <taxon>Labyrinthulomycetes</taxon>
        <taxon>Thraustochytrida</taxon>
        <taxon>Thraustochytriidae</taxon>
        <taxon>Mucochytrium</taxon>
    </lineage>
</organism>
<dbReference type="GO" id="GO:0046523">
    <property type="term" value="F:S-methyl-5-thioribose-1-phosphate isomerase activity"/>
    <property type="evidence" value="ECO:0007669"/>
    <property type="project" value="UniProtKB-UniRule"/>
</dbReference>
<keyword evidence="2" id="KW-0539">Nucleus</keyword>
<keyword evidence="2" id="KW-0028">Amino-acid biosynthesis</keyword>
<dbReference type="EC" id="5.3.1.23" evidence="2"/>
<dbReference type="InterPro" id="IPR027363">
    <property type="entry name" value="M1Pi_N"/>
</dbReference>
<dbReference type="NCBIfam" id="TIGR00512">
    <property type="entry name" value="salvage_mtnA"/>
    <property type="match status" value="1"/>
</dbReference>
<dbReference type="Gene3D" id="3.40.50.10470">
    <property type="entry name" value="Translation initiation factor eif-2b, domain 2"/>
    <property type="match status" value="1"/>
</dbReference>
<reference evidence="3" key="1">
    <citation type="submission" date="2021-01" db="EMBL/GenBank/DDBJ databases">
        <authorList>
            <person name="Corre E."/>
            <person name="Pelletier E."/>
            <person name="Niang G."/>
            <person name="Scheremetjew M."/>
            <person name="Finn R."/>
            <person name="Kale V."/>
            <person name="Holt S."/>
            <person name="Cochrane G."/>
            <person name="Meng A."/>
            <person name="Brown T."/>
            <person name="Cohen L."/>
        </authorList>
    </citation>
    <scope>NUCLEOTIDE SEQUENCE</scope>
    <source>
        <strain evidence="3">NY070348D</strain>
    </source>
</reference>
<feature type="site" description="Transition state stabilizer" evidence="2">
    <location>
        <position position="169"/>
    </location>
</feature>
<dbReference type="AlphaFoldDB" id="A0A7S2W1V4"/>
<gene>
    <name evidence="3" type="ORF">QSP1433_LOCUS174</name>
</gene>
<dbReference type="FunFam" id="1.20.120.420:FF:000003">
    <property type="entry name" value="Methylthioribose-1-phosphate isomerase"/>
    <property type="match status" value="1"/>
</dbReference>
<evidence type="ECO:0000313" key="3">
    <source>
        <dbReference type="EMBL" id="CAD9662003.1"/>
    </source>
</evidence>
<keyword evidence="2" id="KW-0486">Methionine biosynthesis</keyword>
<dbReference type="NCBIfam" id="NF004326">
    <property type="entry name" value="PRK05720.1"/>
    <property type="match status" value="1"/>
</dbReference>
<keyword evidence="2" id="KW-0963">Cytoplasm</keyword>
<accession>A0A7S2W1V4</accession>
<proteinExistence type="inferred from homology"/>
<dbReference type="SUPFAM" id="SSF100950">
    <property type="entry name" value="NagB/RpiA/CoA transferase-like"/>
    <property type="match status" value="1"/>
</dbReference>
<dbReference type="GO" id="GO:0019509">
    <property type="term" value="P:L-methionine salvage from methylthioadenosine"/>
    <property type="evidence" value="ECO:0007669"/>
    <property type="project" value="UniProtKB-UniRule"/>
</dbReference>
<dbReference type="Pfam" id="PF01008">
    <property type="entry name" value="IF-2B"/>
    <property type="match status" value="1"/>
</dbReference>
<dbReference type="GO" id="GO:0005737">
    <property type="term" value="C:cytoplasm"/>
    <property type="evidence" value="ECO:0007669"/>
    <property type="project" value="UniProtKB-SubCell"/>
</dbReference>
<dbReference type="EMBL" id="HBHK01000300">
    <property type="protein sequence ID" value="CAD9662003.1"/>
    <property type="molecule type" value="Transcribed_RNA"/>
</dbReference>
<feature type="active site" description="Proton donor" evidence="2">
    <location>
        <position position="249"/>
    </location>
</feature>
<dbReference type="PANTHER" id="PTHR43475:SF1">
    <property type="entry name" value="METHYLTHIORIBOSE-1-PHOSPHATE ISOMERASE"/>
    <property type="match status" value="1"/>
</dbReference>
<dbReference type="GO" id="GO:0005634">
    <property type="term" value="C:nucleus"/>
    <property type="evidence" value="ECO:0007669"/>
    <property type="project" value="UniProtKB-SubCell"/>
</dbReference>
<evidence type="ECO:0000256" key="2">
    <source>
        <dbReference type="HAMAP-Rule" id="MF_03119"/>
    </source>
</evidence>
<name>A0A7S2W1V4_9STRA</name>
<sequence>MDEHRTVFWVGDGAAGHIRTIDQRKLPTTLTYRECNTVADVSECISTMVIRGAPAIGAIGGFGMVFAAREVKDKGLEEQCQALKEAKVVLDASRPTAVNLMWATQRLVQLADDVREKYGNDSSFDVASLCGMILEEAQALADQDVEINRKMGKFGAEVVPDGANILHHCNTGALATVNIGTAIGVIYECHKQGKGIHVWVDETRPRLQGARLSAWELMRENVPMHLIADNAAGLLMMNGKVDIVLYGADRVARNGDVANKIGTYKLSVVARENGIPVYPVVPTSTIDLDILTGADIPIEERSDEEVTTVFGVRVAPEGVKVYNPAFDVTPHRYITGIITEQGICYPPFEKSLRAAKLRAEEQVLASQSFSK</sequence>
<dbReference type="HAMAP" id="MF_01678">
    <property type="entry name" value="Salvage_MtnA"/>
    <property type="match status" value="1"/>
</dbReference>
<comment type="pathway">
    <text evidence="2">Amino-acid biosynthesis; L-methionine biosynthesis via salvage pathway; L-methionine from S-methyl-5-thio-alpha-D-ribose 1-phosphate: step 1/6.</text>
</comment>
<evidence type="ECO:0000256" key="1">
    <source>
        <dbReference type="ARBA" id="ARBA00023235"/>
    </source>
</evidence>
<comment type="catalytic activity">
    <reaction evidence="2">
        <text>5-(methylsulfanyl)-alpha-D-ribose 1-phosphate = 5-(methylsulfanyl)-D-ribulose 1-phosphate</text>
        <dbReference type="Rhea" id="RHEA:19989"/>
        <dbReference type="ChEBI" id="CHEBI:58533"/>
        <dbReference type="ChEBI" id="CHEBI:58548"/>
        <dbReference type="EC" id="5.3.1.23"/>
    </reaction>
</comment>
<comment type="function">
    <text evidence="2">Catalyzes the interconversion of methylthioribose-1-phosphate (MTR-1-P) into methylthioribulose-1-phosphate (MTRu-1-P).</text>
</comment>
<dbReference type="NCBIfam" id="TIGR00524">
    <property type="entry name" value="eIF-2B_rel"/>
    <property type="match status" value="1"/>
</dbReference>
<dbReference type="UniPathway" id="UPA00904">
    <property type="reaction ID" value="UER00874"/>
</dbReference>
<dbReference type="InterPro" id="IPR005251">
    <property type="entry name" value="IF-M1Pi"/>
</dbReference>
<dbReference type="FunFam" id="3.40.50.10470:FF:000006">
    <property type="entry name" value="Methylthioribose-1-phosphate isomerase"/>
    <property type="match status" value="1"/>
</dbReference>
<protein>
    <recommendedName>
        <fullName evidence="2">Methylthioribose-1-phosphate isomerase</fullName>
        <shortName evidence="2">M1Pi</shortName>
        <shortName evidence="2">MTR-1-P isomerase</shortName>
        <ecNumber evidence="2">5.3.1.23</ecNumber>
    </recommendedName>
    <alternativeName>
        <fullName evidence="2">S-methyl-5-thioribose-1-phosphate isomerase</fullName>
    </alternativeName>
    <alternativeName>
        <fullName evidence="2">Translation initiation factor eIF-2B subunit alpha/beta/delta-like protein</fullName>
    </alternativeName>
</protein>